<feature type="compositionally biased region" description="Low complexity" evidence="1">
    <location>
        <begin position="40"/>
        <end position="53"/>
    </location>
</feature>
<comment type="caution">
    <text evidence="2">The sequence shown here is derived from an EMBL/GenBank/DDBJ whole genome shotgun (WGS) entry which is preliminary data.</text>
</comment>
<name>A0A1E3B3E1_ASPCR</name>
<feature type="compositionally biased region" description="Basic and acidic residues" evidence="1">
    <location>
        <begin position="802"/>
        <end position="816"/>
    </location>
</feature>
<feature type="compositionally biased region" description="Polar residues" evidence="1">
    <location>
        <begin position="159"/>
        <end position="176"/>
    </location>
</feature>
<feature type="region of interest" description="Disordered" evidence="1">
    <location>
        <begin position="152"/>
        <end position="410"/>
    </location>
</feature>
<feature type="region of interest" description="Disordered" evidence="1">
    <location>
        <begin position="443"/>
        <end position="570"/>
    </location>
</feature>
<dbReference type="EMBL" id="JXNT01000016">
    <property type="protein sequence ID" value="ODM15457.1"/>
    <property type="molecule type" value="Genomic_DNA"/>
</dbReference>
<keyword evidence="3" id="KW-1185">Reference proteome</keyword>
<dbReference type="VEuPathDB" id="FungiDB:SI65_09060"/>
<feature type="region of interest" description="Disordered" evidence="1">
    <location>
        <begin position="686"/>
        <end position="757"/>
    </location>
</feature>
<dbReference type="Proteomes" id="UP000094569">
    <property type="component" value="Unassembled WGS sequence"/>
</dbReference>
<dbReference type="OrthoDB" id="9975114at2759"/>
<organism evidence="2 3">
    <name type="scientific">Aspergillus cristatus</name>
    <name type="common">Chinese Fuzhuan brick tea-fermentation fungus</name>
    <name type="synonym">Eurotium cristatum</name>
    <dbReference type="NCBI Taxonomy" id="573508"/>
    <lineage>
        <taxon>Eukaryota</taxon>
        <taxon>Fungi</taxon>
        <taxon>Dikarya</taxon>
        <taxon>Ascomycota</taxon>
        <taxon>Pezizomycotina</taxon>
        <taxon>Eurotiomycetes</taxon>
        <taxon>Eurotiomycetidae</taxon>
        <taxon>Eurotiales</taxon>
        <taxon>Aspergillaceae</taxon>
        <taxon>Aspergillus</taxon>
        <taxon>Aspergillus subgen. Aspergillus</taxon>
    </lineage>
</organism>
<evidence type="ECO:0000313" key="3">
    <source>
        <dbReference type="Proteomes" id="UP000094569"/>
    </source>
</evidence>
<evidence type="ECO:0000313" key="2">
    <source>
        <dbReference type="EMBL" id="ODM15457.1"/>
    </source>
</evidence>
<feature type="compositionally biased region" description="Polar residues" evidence="1">
    <location>
        <begin position="86"/>
        <end position="96"/>
    </location>
</feature>
<feature type="region of interest" description="Disordered" evidence="1">
    <location>
        <begin position="1"/>
        <end position="96"/>
    </location>
</feature>
<feature type="compositionally biased region" description="Basic residues" evidence="1">
    <location>
        <begin position="490"/>
        <end position="506"/>
    </location>
</feature>
<feature type="compositionally biased region" description="Low complexity" evidence="1">
    <location>
        <begin position="345"/>
        <end position="362"/>
    </location>
</feature>
<feature type="compositionally biased region" description="Low complexity" evidence="1">
    <location>
        <begin position="690"/>
        <end position="711"/>
    </location>
</feature>
<feature type="compositionally biased region" description="Basic and acidic residues" evidence="1">
    <location>
        <begin position="507"/>
        <end position="519"/>
    </location>
</feature>
<feature type="compositionally biased region" description="Basic residues" evidence="1">
    <location>
        <begin position="12"/>
        <end position="23"/>
    </location>
</feature>
<dbReference type="AlphaFoldDB" id="A0A1E3B3E1"/>
<feature type="compositionally biased region" description="Polar residues" evidence="1">
    <location>
        <begin position="363"/>
        <end position="377"/>
    </location>
</feature>
<feature type="compositionally biased region" description="Basic and acidic residues" evidence="1">
    <location>
        <begin position="54"/>
        <end position="68"/>
    </location>
</feature>
<feature type="compositionally biased region" description="Polar residues" evidence="1">
    <location>
        <begin position="293"/>
        <end position="320"/>
    </location>
</feature>
<protein>
    <submittedName>
        <fullName evidence="2">Uncharacterized protein</fullName>
    </submittedName>
</protein>
<reference evidence="2 3" key="1">
    <citation type="journal article" date="2016" name="BMC Genomics">
        <title>Comparative genomic and transcriptomic analyses of the Fuzhuan brick tea-fermentation fungus Aspergillus cristatus.</title>
        <authorList>
            <person name="Ge Y."/>
            <person name="Wang Y."/>
            <person name="Liu Y."/>
            <person name="Tan Y."/>
            <person name="Ren X."/>
            <person name="Zhang X."/>
            <person name="Hyde K.D."/>
            <person name="Liu Y."/>
            <person name="Liu Z."/>
        </authorList>
    </citation>
    <scope>NUCLEOTIDE SEQUENCE [LARGE SCALE GENOMIC DNA]</scope>
    <source>
        <strain evidence="2 3">GZAAS20.1005</strain>
    </source>
</reference>
<accession>A0A1E3B3E1</accession>
<feature type="region of interest" description="Disordered" evidence="1">
    <location>
        <begin position="783"/>
        <end position="829"/>
    </location>
</feature>
<dbReference type="STRING" id="573508.A0A1E3B3E1"/>
<feature type="compositionally biased region" description="Polar residues" evidence="1">
    <location>
        <begin position="555"/>
        <end position="570"/>
    </location>
</feature>
<gene>
    <name evidence="2" type="ORF">SI65_09060</name>
</gene>
<proteinExistence type="predicted"/>
<feature type="compositionally biased region" description="Polar residues" evidence="1">
    <location>
        <begin position="242"/>
        <end position="254"/>
    </location>
</feature>
<sequence length="829" mass="92108">MLPSSSLSARDRLRRTKSTRSIRRTGQPSFSSEPFDPDLARSQAMAAATQAMRRSNDRSSMDYRRSYDRLGGPENVAVPSRRRLTETASSMNEPSPNLSMVCYMENQDTYPAALPPINEFGGLDGRMASQPSSYRKLRKAKSMFSTRQRAAPVPYGGISSEQYSSPVASQEGSTDTARPHGTLRRSMSFLKGGSQRTRSIRHAKSQDVAIQLARTQFAQDRKPSLTTLRPRKEQKPFRKSFRTPSESITETGGTPVSERSKNGGAIHGKARSLSSSIKKGLKRVLGLSKPAEEQSQAPESPVVQNQWNYAPSSTPSSANQDYVPDSDYSYFNSPEERFVSPARPPTLRSSRSSESLATSRSRVTSWADSTVPNTVTTKRAGDMNSLSIIDENGTPGGRSRAGSPRPNTSVEGQRLYSALMKHIGRTQAEVPDEQIVLGRVKEHRPIPERTSSLRKCRSKQTIRQIPSDESLHSRLSYATANGGAITPQRQRPRQPKCHVQHGSRYSHNKEIDRPDDTSSVRRQPLGSLYEAGEDSDGAGSVIVDRSKNVDVDSPSIYSRTTSGDSPTRNDQAADHIVEAKEEPGMAMVYESQRAVYRSPKRAARSGSTATVQPSADWQKWMNSQIARIEHTPTREHYREDAQIHDDDETDEINALTLGMGSGSDTVKRFNPTISLSDTGEFSINMNAPATNNFSRPFSRSSSVRSTTKSQNHYAADHRDLERGSSLSLRTSSRHQTPESPTPKRNTTEYPQPRMATRQYRRYQTSRMPMGRDAKSVPFRSIRDQRGYGPVTDENHSPISSKKMVDSFLDSRRRPIEMEMPGDDGTGAFI</sequence>
<evidence type="ECO:0000256" key="1">
    <source>
        <dbReference type="SAM" id="MobiDB-lite"/>
    </source>
</evidence>